<evidence type="ECO:0000313" key="8">
    <source>
        <dbReference type="Proteomes" id="UP000198412"/>
    </source>
</evidence>
<comment type="similarity">
    <text evidence="1 4">Belongs to the glycosyl hydrolase 32 family.</text>
</comment>
<dbReference type="InterPro" id="IPR013189">
    <property type="entry name" value="Glyco_hydro_32_C"/>
</dbReference>
<dbReference type="EMBL" id="FZNX01000001">
    <property type="protein sequence ID" value="SNR38255.1"/>
    <property type="molecule type" value="Genomic_DNA"/>
</dbReference>
<evidence type="ECO:0000256" key="4">
    <source>
        <dbReference type="RuleBase" id="RU362110"/>
    </source>
</evidence>
<evidence type="ECO:0000256" key="1">
    <source>
        <dbReference type="ARBA" id="ARBA00009902"/>
    </source>
</evidence>
<name>A0A238VVA9_9FLAO</name>
<dbReference type="OrthoDB" id="9759709at2"/>
<dbReference type="InterPro" id="IPR018053">
    <property type="entry name" value="Glyco_hydro_32_AS"/>
</dbReference>
<dbReference type="Gene3D" id="2.60.120.560">
    <property type="entry name" value="Exo-inulinase, domain 1"/>
    <property type="match status" value="1"/>
</dbReference>
<dbReference type="InterPro" id="IPR013320">
    <property type="entry name" value="ConA-like_dom_sf"/>
</dbReference>
<dbReference type="CDD" id="cd18622">
    <property type="entry name" value="GH32_Inu-like"/>
    <property type="match status" value="1"/>
</dbReference>
<dbReference type="Pfam" id="PF08244">
    <property type="entry name" value="Glyco_hydro_32C"/>
    <property type="match status" value="1"/>
</dbReference>
<dbReference type="AlphaFoldDB" id="A0A238VVA9"/>
<dbReference type="PROSITE" id="PS51257">
    <property type="entry name" value="PROKAR_LIPOPROTEIN"/>
    <property type="match status" value="1"/>
</dbReference>
<feature type="domain" description="Glycosyl hydrolase family 32 N-terminal" evidence="5">
    <location>
        <begin position="50"/>
        <end position="356"/>
    </location>
</feature>
<dbReference type="SUPFAM" id="SSF49899">
    <property type="entry name" value="Concanavalin A-like lectins/glucanases"/>
    <property type="match status" value="1"/>
</dbReference>
<dbReference type="GO" id="GO:0005987">
    <property type="term" value="P:sucrose catabolic process"/>
    <property type="evidence" value="ECO:0007669"/>
    <property type="project" value="TreeGrafter"/>
</dbReference>
<reference evidence="8" key="1">
    <citation type="submission" date="2017-06" db="EMBL/GenBank/DDBJ databases">
        <authorList>
            <person name="Varghese N."/>
            <person name="Submissions S."/>
        </authorList>
    </citation>
    <scope>NUCLEOTIDE SEQUENCE [LARGE SCALE GENOMIC DNA]</scope>
    <source>
        <strain evidence="8">DSM 27993</strain>
    </source>
</reference>
<protein>
    <submittedName>
        <fullName evidence="7">Fructan beta-fructosidase</fullName>
    </submittedName>
</protein>
<dbReference type="InterPro" id="IPR001362">
    <property type="entry name" value="Glyco_hydro_32"/>
</dbReference>
<organism evidence="7 8">
    <name type="scientific">Lutibacter flavus</name>
    <dbReference type="NCBI Taxonomy" id="691689"/>
    <lineage>
        <taxon>Bacteria</taxon>
        <taxon>Pseudomonadati</taxon>
        <taxon>Bacteroidota</taxon>
        <taxon>Flavobacteriia</taxon>
        <taxon>Flavobacteriales</taxon>
        <taxon>Flavobacteriaceae</taxon>
        <taxon>Lutibacter</taxon>
    </lineage>
</organism>
<dbReference type="PANTHER" id="PTHR42800:SF1">
    <property type="entry name" value="EXOINULINASE INUD (AFU_ORTHOLOGUE AFUA_5G00480)"/>
    <property type="match status" value="1"/>
</dbReference>
<accession>A0A238VVA9</accession>
<dbReference type="PANTHER" id="PTHR42800">
    <property type="entry name" value="EXOINULINASE INUD (AFU_ORTHOLOGUE AFUA_5G00480)"/>
    <property type="match status" value="1"/>
</dbReference>
<evidence type="ECO:0000256" key="3">
    <source>
        <dbReference type="ARBA" id="ARBA00023295"/>
    </source>
</evidence>
<sequence length="508" mass="57848">MKTNSFKFLFLIAFLMTLLVGCDKKPKTATEKPSFLKDSITGEQYRPNFHFTPKTGWMNDPNGMVFYEGEYHLFYQFYPDDNVWGPMHWGHAVSKDIIRWEHLPIALYPDELGYIFSGSAVIDWENTSGFGTKKNSPMVAIFTYHSMEGEKAGTIDFQTQGIAYSIDKGRTWIKYQNNPVITNPGIKDFRDPKVFWYAKENKWIMSLAVKNHIAFYSSKDLKSWKLEGQFGADNGSHDGVWECPDLFPLIDQNGVEKWVLLVSINPGGPQGGSATQYFIGDFDGNTFTTSEKEIKWLDYGADNYAGITFSDIPENDGRRLFMGWLSNWQYAREVPTYSWRSAMTIPRELTLQETENGYIVNSIPVEELQSILSKGIIEKNNEFEVLAATYLLEIDKITSEAFSINLANRLNEVLKISVIEDKLFVDRKLAGIGSFNDVFPAIHEVPLNGIRIHKIEVFVDKASIEIFINNGERVITELVFPNEPYKSISISGDAELVTIYPIDSISEN</sequence>
<dbReference type="SUPFAM" id="SSF75005">
    <property type="entry name" value="Arabinanase/levansucrase/invertase"/>
    <property type="match status" value="1"/>
</dbReference>
<dbReference type="InterPro" id="IPR013148">
    <property type="entry name" value="Glyco_hydro_32_N"/>
</dbReference>
<dbReference type="GO" id="GO:0005737">
    <property type="term" value="C:cytoplasm"/>
    <property type="evidence" value="ECO:0007669"/>
    <property type="project" value="TreeGrafter"/>
</dbReference>
<feature type="domain" description="Glycosyl hydrolase family 32 C-terminal" evidence="6">
    <location>
        <begin position="392"/>
        <end position="491"/>
    </location>
</feature>
<proteinExistence type="inferred from homology"/>
<evidence type="ECO:0000259" key="6">
    <source>
        <dbReference type="Pfam" id="PF08244"/>
    </source>
</evidence>
<dbReference type="InterPro" id="IPR023296">
    <property type="entry name" value="Glyco_hydro_beta-prop_sf"/>
</dbReference>
<dbReference type="GO" id="GO:0004575">
    <property type="term" value="F:sucrose alpha-glucosidase activity"/>
    <property type="evidence" value="ECO:0007669"/>
    <property type="project" value="TreeGrafter"/>
</dbReference>
<evidence type="ECO:0000259" key="5">
    <source>
        <dbReference type="Pfam" id="PF00251"/>
    </source>
</evidence>
<keyword evidence="8" id="KW-1185">Reference proteome</keyword>
<dbReference type="SMART" id="SM00640">
    <property type="entry name" value="Glyco_32"/>
    <property type="match status" value="1"/>
</dbReference>
<keyword evidence="3 4" id="KW-0326">Glycosidase</keyword>
<dbReference type="Pfam" id="PF00251">
    <property type="entry name" value="Glyco_hydro_32N"/>
    <property type="match status" value="1"/>
</dbReference>
<dbReference type="Proteomes" id="UP000198412">
    <property type="component" value="Unassembled WGS sequence"/>
</dbReference>
<dbReference type="RefSeq" id="WP_089377370.1">
    <property type="nucleotide sequence ID" value="NZ_FZNX01000001.1"/>
</dbReference>
<dbReference type="Gene3D" id="2.115.10.20">
    <property type="entry name" value="Glycosyl hydrolase domain, family 43"/>
    <property type="match status" value="1"/>
</dbReference>
<evidence type="ECO:0000256" key="2">
    <source>
        <dbReference type="ARBA" id="ARBA00022801"/>
    </source>
</evidence>
<dbReference type="PROSITE" id="PS00609">
    <property type="entry name" value="GLYCOSYL_HYDROL_F32"/>
    <property type="match status" value="1"/>
</dbReference>
<keyword evidence="2 4" id="KW-0378">Hydrolase</keyword>
<evidence type="ECO:0000313" key="7">
    <source>
        <dbReference type="EMBL" id="SNR38255.1"/>
    </source>
</evidence>
<gene>
    <name evidence="7" type="ORF">SAMN04488111_1086</name>
</gene>